<organism evidence="2 3">
    <name type="scientific">Rotaria magnacalcarata</name>
    <dbReference type="NCBI Taxonomy" id="392030"/>
    <lineage>
        <taxon>Eukaryota</taxon>
        <taxon>Metazoa</taxon>
        <taxon>Spiralia</taxon>
        <taxon>Gnathifera</taxon>
        <taxon>Rotifera</taxon>
        <taxon>Eurotatoria</taxon>
        <taxon>Bdelloidea</taxon>
        <taxon>Philodinida</taxon>
        <taxon>Philodinidae</taxon>
        <taxon>Rotaria</taxon>
    </lineage>
</organism>
<evidence type="ECO:0000313" key="2">
    <source>
        <dbReference type="EMBL" id="CAF5060203.1"/>
    </source>
</evidence>
<dbReference type="Proteomes" id="UP000681720">
    <property type="component" value="Unassembled WGS sequence"/>
</dbReference>
<reference evidence="2" key="1">
    <citation type="submission" date="2021-02" db="EMBL/GenBank/DDBJ databases">
        <authorList>
            <person name="Nowell W R."/>
        </authorList>
    </citation>
    <scope>NUCLEOTIDE SEQUENCE</scope>
</reference>
<gene>
    <name evidence="1" type="ORF">BYL167_LOCUS11566</name>
    <name evidence="2" type="ORF">GIL414_LOCUS60471</name>
</gene>
<comment type="caution">
    <text evidence="2">The sequence shown here is derived from an EMBL/GenBank/DDBJ whole genome shotgun (WGS) entry which is preliminary data.</text>
</comment>
<dbReference type="Proteomes" id="UP000681967">
    <property type="component" value="Unassembled WGS sequence"/>
</dbReference>
<evidence type="ECO:0000313" key="3">
    <source>
        <dbReference type="Proteomes" id="UP000681720"/>
    </source>
</evidence>
<dbReference type="AlphaFoldDB" id="A0A8S3E5W3"/>
<sequence>ACPNVIDLKISPLYLYLEAIIYNSSLISIFKQIKILNLITGYCNICRNLISNLVKRFPSLTHMEVPVASFNYCESTIDILLSHQQNLSYLNIGHSTPAVFNQPFSRSHIIDKRCRAFGFNTIDERKVTVNRDERSIEIRLS</sequence>
<feature type="non-terminal residue" evidence="2">
    <location>
        <position position="1"/>
    </location>
</feature>
<proteinExistence type="predicted"/>
<accession>A0A8S3E5W3</accession>
<protein>
    <submittedName>
        <fullName evidence="2">Uncharacterized protein</fullName>
    </submittedName>
</protein>
<name>A0A8S3E5W3_9BILA</name>
<dbReference type="EMBL" id="CAJOBJ010233586">
    <property type="protein sequence ID" value="CAF5060203.1"/>
    <property type="molecule type" value="Genomic_DNA"/>
</dbReference>
<dbReference type="EMBL" id="CAJOBH010003674">
    <property type="protein sequence ID" value="CAF3961433.1"/>
    <property type="molecule type" value="Genomic_DNA"/>
</dbReference>
<evidence type="ECO:0000313" key="1">
    <source>
        <dbReference type="EMBL" id="CAF3961433.1"/>
    </source>
</evidence>